<organism evidence="2 3">
    <name type="scientific">Cynara cardunculus var. scolymus</name>
    <name type="common">Globe artichoke</name>
    <name type="synonym">Cynara scolymus</name>
    <dbReference type="NCBI Taxonomy" id="59895"/>
    <lineage>
        <taxon>Eukaryota</taxon>
        <taxon>Viridiplantae</taxon>
        <taxon>Streptophyta</taxon>
        <taxon>Embryophyta</taxon>
        <taxon>Tracheophyta</taxon>
        <taxon>Spermatophyta</taxon>
        <taxon>Magnoliopsida</taxon>
        <taxon>eudicotyledons</taxon>
        <taxon>Gunneridae</taxon>
        <taxon>Pentapetalae</taxon>
        <taxon>asterids</taxon>
        <taxon>campanulids</taxon>
        <taxon>Asterales</taxon>
        <taxon>Asteraceae</taxon>
        <taxon>Carduoideae</taxon>
        <taxon>Cardueae</taxon>
        <taxon>Carduinae</taxon>
        <taxon>Cynara</taxon>
    </lineage>
</organism>
<dbReference type="PANTHER" id="PTHR27003:SF338">
    <property type="entry name" value="TYROSINE-PROTEIN KINASE, NON-RECEPTOR JAK_TYK2-RELATED"/>
    <property type="match status" value="1"/>
</dbReference>
<dbReference type="InterPro" id="IPR045272">
    <property type="entry name" value="ANXUR1/2-like"/>
</dbReference>
<dbReference type="PANTHER" id="PTHR27003">
    <property type="entry name" value="OS07G0166700 PROTEIN"/>
    <property type="match status" value="1"/>
</dbReference>
<keyword evidence="3" id="KW-1185">Reference proteome</keyword>
<reference evidence="2 3" key="1">
    <citation type="journal article" date="2016" name="Sci. Rep.">
        <title>The genome sequence of the outbreeding globe artichoke constructed de novo incorporating a phase-aware low-pass sequencing strategy of F1 progeny.</title>
        <authorList>
            <person name="Scaglione D."/>
            <person name="Reyes-Chin-Wo S."/>
            <person name="Acquadro A."/>
            <person name="Froenicke L."/>
            <person name="Portis E."/>
            <person name="Beitel C."/>
            <person name="Tirone M."/>
            <person name="Mauro R."/>
            <person name="Lo Monaco A."/>
            <person name="Mauromicale G."/>
            <person name="Faccioli P."/>
            <person name="Cattivelli L."/>
            <person name="Rieseberg L."/>
            <person name="Michelmore R."/>
            <person name="Lanteri S."/>
        </authorList>
    </citation>
    <scope>NUCLEOTIDE SEQUENCE [LARGE SCALE GENOMIC DNA]</scope>
    <source>
        <strain evidence="2">2C</strain>
    </source>
</reference>
<feature type="non-terminal residue" evidence="2">
    <location>
        <position position="1"/>
    </location>
</feature>
<dbReference type="OMA" id="PLAYEEM"/>
<dbReference type="InterPro" id="IPR001245">
    <property type="entry name" value="Ser-Thr/Tyr_kinase_cat_dom"/>
</dbReference>
<dbReference type="Proteomes" id="UP000243975">
    <property type="component" value="Unassembled WGS sequence"/>
</dbReference>
<proteinExistence type="predicted"/>
<sequence length="555" mass="64700">GGSVHKVDIFDFFNWNAKVSDVGLSRISPANQPHTIVISNGVGTPGYLDPLYLEMGLLTKESNVYSFGVVLFEVLCGRLCFEFIDSQWRTLVRLWKNSYKEKKLDEIIFQDMLQQMDPSSLETFSDIAYLCLHESLEGRPMTAHIVKELEIALESQETYEKPVDSEEPLAYEEMIKTLIPPLIYTSKEELNMLLSKGILFNGHWFSLNKKGEHIEMISAAESIRNLPLHDKLSSTYNSSESTCLYLEYTLEGEKDRSTSYVAYPREDGWLTAELYRFTSYRRKFDLKMQFGCHHTSDTLVVEGIEFRPLEKVIATSVEHEALEDEKVDMQPISDSDIYWEQKLPNDYEEIITSSKDAVQWTTKKELYFLLREGFLINNGGEWFSLAKNGKKCYMLPARAALVDSEWAWQSRPESRFGEVAFNPLKEIRITYENKFKTWSPQTKYASYLVYKLLENHSKFEAPVKVRDNRSPTVFWMIYLLCRQTPVIRPKVDQNTNSPLNIPTMRDLPQQRIDGWMEVKVWDFRTHYDWRHVDLTVYFPSSLDGLIVQGIQFRPY</sequence>
<dbReference type="InterPro" id="IPR025886">
    <property type="entry name" value="PP2-like"/>
</dbReference>
<dbReference type="AlphaFoldDB" id="A0A103XIW4"/>
<dbReference type="InterPro" id="IPR011009">
    <property type="entry name" value="Kinase-like_dom_sf"/>
</dbReference>
<dbReference type="Pfam" id="PF14299">
    <property type="entry name" value="PP2"/>
    <property type="match status" value="1"/>
</dbReference>
<dbReference type="SUPFAM" id="SSF56112">
    <property type="entry name" value="Protein kinase-like (PK-like)"/>
    <property type="match status" value="1"/>
</dbReference>
<name>A0A103XIW4_CYNCS</name>
<feature type="non-terminal residue" evidence="2">
    <location>
        <position position="555"/>
    </location>
</feature>
<comment type="caution">
    <text evidence="2">The sequence shown here is derived from an EMBL/GenBank/DDBJ whole genome shotgun (WGS) entry which is preliminary data.</text>
</comment>
<gene>
    <name evidence="2" type="ORF">Ccrd_006344</name>
</gene>
<evidence type="ECO:0000259" key="1">
    <source>
        <dbReference type="PROSITE" id="PS50011"/>
    </source>
</evidence>
<accession>A0A103XIW4</accession>
<dbReference type="EMBL" id="LEKV01004915">
    <property type="protein sequence ID" value="KVH91626.1"/>
    <property type="molecule type" value="Genomic_DNA"/>
</dbReference>
<feature type="domain" description="Protein kinase" evidence="1">
    <location>
        <begin position="1"/>
        <end position="153"/>
    </location>
</feature>
<dbReference type="Pfam" id="PF07714">
    <property type="entry name" value="PK_Tyr_Ser-Thr"/>
    <property type="match status" value="1"/>
</dbReference>
<dbReference type="GO" id="GO:0005524">
    <property type="term" value="F:ATP binding"/>
    <property type="evidence" value="ECO:0007669"/>
    <property type="project" value="InterPro"/>
</dbReference>
<dbReference type="Gramene" id="KVH91626">
    <property type="protein sequence ID" value="KVH91626"/>
    <property type="gene ID" value="Ccrd_006344"/>
</dbReference>
<dbReference type="InterPro" id="IPR000719">
    <property type="entry name" value="Prot_kinase_dom"/>
</dbReference>
<dbReference type="PROSITE" id="PS50011">
    <property type="entry name" value="PROTEIN_KINASE_DOM"/>
    <property type="match status" value="1"/>
</dbReference>
<evidence type="ECO:0000313" key="3">
    <source>
        <dbReference type="Proteomes" id="UP000243975"/>
    </source>
</evidence>
<dbReference type="Gene3D" id="1.10.510.10">
    <property type="entry name" value="Transferase(Phosphotransferase) domain 1"/>
    <property type="match status" value="1"/>
</dbReference>
<evidence type="ECO:0000313" key="2">
    <source>
        <dbReference type="EMBL" id="KVH91626.1"/>
    </source>
</evidence>
<dbReference type="GO" id="GO:0005886">
    <property type="term" value="C:plasma membrane"/>
    <property type="evidence" value="ECO:0007669"/>
    <property type="project" value="TreeGrafter"/>
</dbReference>
<dbReference type="GO" id="GO:0004714">
    <property type="term" value="F:transmembrane receptor protein tyrosine kinase activity"/>
    <property type="evidence" value="ECO:0007669"/>
    <property type="project" value="InterPro"/>
</dbReference>
<dbReference type="GO" id="GO:0009506">
    <property type="term" value="C:plasmodesma"/>
    <property type="evidence" value="ECO:0007669"/>
    <property type="project" value="TreeGrafter"/>
</dbReference>
<protein>
    <submittedName>
        <fullName evidence="2">Phloem protein 2-like protein</fullName>
    </submittedName>
</protein>